<accession>A0A225DXZ6</accession>
<organism evidence="1 2">
    <name type="scientific">Fimbriiglobus ruber</name>
    <dbReference type="NCBI Taxonomy" id="1908690"/>
    <lineage>
        <taxon>Bacteria</taxon>
        <taxon>Pseudomonadati</taxon>
        <taxon>Planctomycetota</taxon>
        <taxon>Planctomycetia</taxon>
        <taxon>Gemmatales</taxon>
        <taxon>Gemmataceae</taxon>
        <taxon>Fimbriiglobus</taxon>
    </lineage>
</organism>
<protein>
    <submittedName>
        <fullName evidence="1">Uncharacterized protein</fullName>
    </submittedName>
</protein>
<dbReference type="Proteomes" id="UP000214646">
    <property type="component" value="Unassembled WGS sequence"/>
</dbReference>
<proteinExistence type="predicted"/>
<reference evidence="2" key="1">
    <citation type="submission" date="2017-06" db="EMBL/GenBank/DDBJ databases">
        <title>Genome analysis of Fimbriiglobus ruber SP5, the first member of the order Planctomycetales with confirmed chitinolytic capability.</title>
        <authorList>
            <person name="Ravin N.V."/>
            <person name="Rakitin A.L."/>
            <person name="Ivanova A.A."/>
            <person name="Beletsky A.V."/>
            <person name="Kulichevskaya I.S."/>
            <person name="Mardanov A.V."/>
            <person name="Dedysh S.N."/>
        </authorList>
    </citation>
    <scope>NUCLEOTIDE SEQUENCE [LARGE SCALE GENOMIC DNA]</scope>
    <source>
        <strain evidence="2">SP5</strain>
    </source>
</reference>
<dbReference type="EMBL" id="NIDE01000004">
    <property type="protein sequence ID" value="OWK43408.1"/>
    <property type="molecule type" value="Genomic_DNA"/>
</dbReference>
<comment type="caution">
    <text evidence="1">The sequence shown here is derived from an EMBL/GenBank/DDBJ whole genome shotgun (WGS) entry which is preliminary data.</text>
</comment>
<gene>
    <name evidence="1" type="ORF">FRUB_03007</name>
</gene>
<evidence type="ECO:0000313" key="1">
    <source>
        <dbReference type="EMBL" id="OWK43408.1"/>
    </source>
</evidence>
<dbReference type="AlphaFoldDB" id="A0A225DXZ6"/>
<name>A0A225DXZ6_9BACT</name>
<evidence type="ECO:0000313" key="2">
    <source>
        <dbReference type="Proteomes" id="UP000214646"/>
    </source>
</evidence>
<sequence length="52" mass="5662">MRLFARLRLIFGEGAIFHESGVSPLPHGLWGSPPRACPGLTTWAILCRPFGA</sequence>
<keyword evidence="2" id="KW-1185">Reference proteome</keyword>